<keyword evidence="1" id="KW-0472">Membrane</keyword>
<feature type="transmembrane region" description="Helical" evidence="1">
    <location>
        <begin position="133"/>
        <end position="154"/>
    </location>
</feature>
<keyword evidence="3" id="KW-1185">Reference proteome</keyword>
<sequence>MHWTVQTSLMELTTLGIKNAETLAVPSVRNDAAFLFTVDWGFFVPSMLGSISLVNIQLFFFGSIFCHKSFCILLHFRLLQAAISGFSSFFPDYQNRIASREAAHFLEHVNLIDERLEKLIYRRALDAKEQDRLAVVAMAGFAAQGLDLLIFSLYRKISLLRSSKRREQRNKQKSRWHFILRITYAREKFQQQKRKRKTHIGLLFLLQNIPPTSNL</sequence>
<organism evidence="2 3">
    <name type="scientific">Pyrus ussuriensis x Pyrus communis</name>
    <dbReference type="NCBI Taxonomy" id="2448454"/>
    <lineage>
        <taxon>Eukaryota</taxon>
        <taxon>Viridiplantae</taxon>
        <taxon>Streptophyta</taxon>
        <taxon>Embryophyta</taxon>
        <taxon>Tracheophyta</taxon>
        <taxon>Spermatophyta</taxon>
        <taxon>Magnoliopsida</taxon>
        <taxon>eudicotyledons</taxon>
        <taxon>Gunneridae</taxon>
        <taxon>Pentapetalae</taxon>
        <taxon>rosids</taxon>
        <taxon>fabids</taxon>
        <taxon>Rosales</taxon>
        <taxon>Rosaceae</taxon>
        <taxon>Amygdaloideae</taxon>
        <taxon>Maleae</taxon>
        <taxon>Pyrus</taxon>
    </lineage>
</organism>
<dbReference type="EMBL" id="SMOL01000768">
    <property type="protein sequence ID" value="KAB2597305.1"/>
    <property type="molecule type" value="Genomic_DNA"/>
</dbReference>
<keyword evidence="1" id="KW-0812">Transmembrane</keyword>
<proteinExistence type="predicted"/>
<name>A0A5N5F2U8_9ROSA</name>
<dbReference type="AlphaFoldDB" id="A0A5N5F2U8"/>
<accession>A0A5N5F2U8</accession>
<reference evidence="2 3" key="1">
    <citation type="submission" date="2019-09" db="EMBL/GenBank/DDBJ databases">
        <authorList>
            <person name="Ou C."/>
        </authorList>
    </citation>
    <scope>NUCLEOTIDE SEQUENCE [LARGE SCALE GENOMIC DNA]</scope>
    <source>
        <strain evidence="2">S2</strain>
        <tissue evidence="2">Leaf</tissue>
    </source>
</reference>
<feature type="transmembrane region" description="Helical" evidence="1">
    <location>
        <begin position="40"/>
        <end position="60"/>
    </location>
</feature>
<protein>
    <submittedName>
        <fullName evidence="2">Uncharacterized protein</fullName>
    </submittedName>
</protein>
<keyword evidence="1" id="KW-1133">Transmembrane helix</keyword>
<reference evidence="3" key="2">
    <citation type="submission" date="2019-10" db="EMBL/GenBank/DDBJ databases">
        <title>A de novo genome assembly of a pear dwarfing rootstock.</title>
        <authorList>
            <person name="Wang F."/>
            <person name="Wang J."/>
            <person name="Li S."/>
            <person name="Zhang Y."/>
            <person name="Fang M."/>
            <person name="Ma L."/>
            <person name="Zhao Y."/>
            <person name="Jiang S."/>
        </authorList>
    </citation>
    <scope>NUCLEOTIDE SEQUENCE [LARGE SCALE GENOMIC DNA]</scope>
</reference>
<gene>
    <name evidence="2" type="ORF">D8674_000225</name>
</gene>
<evidence type="ECO:0000256" key="1">
    <source>
        <dbReference type="SAM" id="Phobius"/>
    </source>
</evidence>
<evidence type="ECO:0000313" key="2">
    <source>
        <dbReference type="EMBL" id="KAB2597305.1"/>
    </source>
</evidence>
<evidence type="ECO:0000313" key="3">
    <source>
        <dbReference type="Proteomes" id="UP000327157"/>
    </source>
</evidence>
<comment type="caution">
    <text evidence="2">The sequence shown here is derived from an EMBL/GenBank/DDBJ whole genome shotgun (WGS) entry which is preliminary data.</text>
</comment>
<dbReference type="OrthoDB" id="66620at2759"/>
<dbReference type="Proteomes" id="UP000327157">
    <property type="component" value="Chromosome 1"/>
</dbReference>
<dbReference type="PANTHER" id="PTHR33471">
    <property type="entry name" value="ATP-DEPENDENT ZINC METALLOPROTEASE-RELATED"/>
    <property type="match status" value="1"/>
</dbReference>
<reference evidence="2 3" key="3">
    <citation type="submission" date="2019-11" db="EMBL/GenBank/DDBJ databases">
        <title>A de novo genome assembly of a pear dwarfing rootstock.</title>
        <authorList>
            <person name="Wang F."/>
            <person name="Wang J."/>
            <person name="Li S."/>
            <person name="Zhang Y."/>
            <person name="Fang M."/>
            <person name="Ma L."/>
            <person name="Zhao Y."/>
            <person name="Jiang S."/>
        </authorList>
    </citation>
    <scope>NUCLEOTIDE SEQUENCE [LARGE SCALE GENOMIC DNA]</scope>
    <source>
        <strain evidence="2">S2</strain>
        <tissue evidence="2">Leaf</tissue>
    </source>
</reference>
<dbReference type="PANTHER" id="PTHR33471:SF7">
    <property type="entry name" value="ATP-DEPENDENT ZINC METALLOPROTEASE-RELATED"/>
    <property type="match status" value="1"/>
</dbReference>